<organism evidence="2 3">
    <name type="scientific">Trifolium medium</name>
    <dbReference type="NCBI Taxonomy" id="97028"/>
    <lineage>
        <taxon>Eukaryota</taxon>
        <taxon>Viridiplantae</taxon>
        <taxon>Streptophyta</taxon>
        <taxon>Embryophyta</taxon>
        <taxon>Tracheophyta</taxon>
        <taxon>Spermatophyta</taxon>
        <taxon>Magnoliopsida</taxon>
        <taxon>eudicotyledons</taxon>
        <taxon>Gunneridae</taxon>
        <taxon>Pentapetalae</taxon>
        <taxon>rosids</taxon>
        <taxon>fabids</taxon>
        <taxon>Fabales</taxon>
        <taxon>Fabaceae</taxon>
        <taxon>Papilionoideae</taxon>
        <taxon>50 kb inversion clade</taxon>
        <taxon>NPAAA clade</taxon>
        <taxon>Hologalegina</taxon>
        <taxon>IRL clade</taxon>
        <taxon>Trifolieae</taxon>
        <taxon>Trifolium</taxon>
    </lineage>
</organism>
<proteinExistence type="predicted"/>
<reference evidence="2 3" key="1">
    <citation type="journal article" date="2018" name="Front. Plant Sci.">
        <title>Red Clover (Trifolium pratense) and Zigzag Clover (T. medium) - A Picture of Genomic Similarities and Differences.</title>
        <authorList>
            <person name="Dluhosova J."/>
            <person name="Istvanek J."/>
            <person name="Nedelnik J."/>
            <person name="Repkova J."/>
        </authorList>
    </citation>
    <scope>NUCLEOTIDE SEQUENCE [LARGE SCALE GENOMIC DNA]</scope>
    <source>
        <strain evidence="3">cv. 10/8</strain>
        <tissue evidence="2">Leaf</tissue>
    </source>
</reference>
<evidence type="ECO:0000313" key="3">
    <source>
        <dbReference type="Proteomes" id="UP000265520"/>
    </source>
</evidence>
<name>A0A392TAE0_9FABA</name>
<accession>A0A392TAE0</accession>
<comment type="caution">
    <text evidence="2">The sequence shown here is derived from an EMBL/GenBank/DDBJ whole genome shotgun (WGS) entry which is preliminary data.</text>
</comment>
<dbReference type="Proteomes" id="UP000265520">
    <property type="component" value="Unassembled WGS sequence"/>
</dbReference>
<protein>
    <submittedName>
        <fullName evidence="2">Uncharacterized protein</fullName>
    </submittedName>
</protein>
<dbReference type="EMBL" id="LXQA010521705">
    <property type="protein sequence ID" value="MCI56985.1"/>
    <property type="molecule type" value="Genomic_DNA"/>
</dbReference>
<feature type="non-terminal residue" evidence="2">
    <location>
        <position position="93"/>
    </location>
</feature>
<feature type="non-terminal residue" evidence="2">
    <location>
        <position position="1"/>
    </location>
</feature>
<feature type="region of interest" description="Disordered" evidence="1">
    <location>
        <begin position="69"/>
        <end position="93"/>
    </location>
</feature>
<feature type="compositionally biased region" description="Basic and acidic residues" evidence="1">
    <location>
        <begin position="69"/>
        <end position="80"/>
    </location>
</feature>
<keyword evidence="3" id="KW-1185">Reference proteome</keyword>
<dbReference type="AlphaFoldDB" id="A0A392TAE0"/>
<sequence>LTYQPQNCRYRSRGQAFNEVYTSNQHHRQKSVFAPGYGSCQIRCNDGCEIKQHGEQYIHAGSRQQQWETDHGCLSRRDGKLQPPRADTVKLGT</sequence>
<evidence type="ECO:0000256" key="1">
    <source>
        <dbReference type="SAM" id="MobiDB-lite"/>
    </source>
</evidence>
<evidence type="ECO:0000313" key="2">
    <source>
        <dbReference type="EMBL" id="MCI56985.1"/>
    </source>
</evidence>